<organism evidence="1 2">
    <name type="scientific">Sphaerodactylus townsendi</name>
    <dbReference type="NCBI Taxonomy" id="933632"/>
    <lineage>
        <taxon>Eukaryota</taxon>
        <taxon>Metazoa</taxon>
        <taxon>Chordata</taxon>
        <taxon>Craniata</taxon>
        <taxon>Vertebrata</taxon>
        <taxon>Euteleostomi</taxon>
        <taxon>Lepidosauria</taxon>
        <taxon>Squamata</taxon>
        <taxon>Bifurcata</taxon>
        <taxon>Gekkota</taxon>
        <taxon>Sphaerodactylidae</taxon>
        <taxon>Sphaerodactylus</taxon>
    </lineage>
</organism>
<evidence type="ECO:0000313" key="2">
    <source>
        <dbReference type="Proteomes" id="UP000827872"/>
    </source>
</evidence>
<name>A0ACB8GF92_9SAUR</name>
<evidence type="ECO:0000313" key="1">
    <source>
        <dbReference type="EMBL" id="KAH8017849.1"/>
    </source>
</evidence>
<proteinExistence type="predicted"/>
<accession>A0ACB8GF92</accession>
<sequence length="197" mass="21511">MSKIRRKVTVENTKTISDSTSRRPSVFERLGPSTGSTAETQCRNWLKTGNCLYGNTCRFVHGPSPRGVMTDSASAINLCTEKEVELRSGDEDSALLPPQQPVATSSPPNTLTSGAGVATVKGHKLKPHKCKLLYVSSKKGQKRQLSKRVPGRWASSTRQDTQAETLFLLEEKAHKISQLISSHSSLTLPTNETSSYP</sequence>
<keyword evidence="2" id="KW-1185">Reference proteome</keyword>
<dbReference type="Proteomes" id="UP000827872">
    <property type="component" value="Linkage Group LG01"/>
</dbReference>
<reference evidence="1" key="1">
    <citation type="submission" date="2021-08" db="EMBL/GenBank/DDBJ databases">
        <title>The first chromosome-level gecko genome reveals the dynamic sex chromosomes of Neotropical dwarf geckos (Sphaerodactylidae: Sphaerodactylus).</title>
        <authorList>
            <person name="Pinto B.J."/>
            <person name="Keating S.E."/>
            <person name="Gamble T."/>
        </authorList>
    </citation>
    <scope>NUCLEOTIDE SEQUENCE</scope>
    <source>
        <strain evidence="1">TG3544</strain>
    </source>
</reference>
<protein>
    <submittedName>
        <fullName evidence="1">Uncharacterized protein</fullName>
    </submittedName>
</protein>
<comment type="caution">
    <text evidence="1">The sequence shown here is derived from an EMBL/GenBank/DDBJ whole genome shotgun (WGS) entry which is preliminary data.</text>
</comment>
<gene>
    <name evidence="1" type="ORF">K3G42_032860</name>
</gene>
<dbReference type="EMBL" id="CM037614">
    <property type="protein sequence ID" value="KAH8017849.1"/>
    <property type="molecule type" value="Genomic_DNA"/>
</dbReference>